<organism evidence="2 3">
    <name type="scientific">Chryseomicrobium excrementi</name>
    <dbReference type="NCBI Taxonomy" id="2041346"/>
    <lineage>
        <taxon>Bacteria</taxon>
        <taxon>Bacillati</taxon>
        <taxon>Bacillota</taxon>
        <taxon>Bacilli</taxon>
        <taxon>Bacillales</taxon>
        <taxon>Caryophanaceae</taxon>
        <taxon>Chryseomicrobium</taxon>
    </lineage>
</organism>
<gene>
    <name evidence="2" type="ORF">CQS04_08100</name>
</gene>
<feature type="transmembrane region" description="Helical" evidence="1">
    <location>
        <begin position="6"/>
        <end position="28"/>
    </location>
</feature>
<keyword evidence="1" id="KW-0812">Transmembrane</keyword>
<name>A0A2M9F0W1_9BACL</name>
<reference evidence="2 3" key="1">
    <citation type="submission" date="2017-10" db="EMBL/GenBank/DDBJ databases">
        <title>Draft genome of Chryseomicrobium casticus sp. nov.</title>
        <authorList>
            <person name="Chakraborty R."/>
            <person name="Saha T."/>
        </authorList>
    </citation>
    <scope>NUCLEOTIDE SEQUENCE [LARGE SCALE GENOMIC DNA]</scope>
    <source>
        <strain evidence="2 3">ET03</strain>
    </source>
</reference>
<keyword evidence="3" id="KW-1185">Reference proteome</keyword>
<evidence type="ECO:0000256" key="1">
    <source>
        <dbReference type="SAM" id="Phobius"/>
    </source>
</evidence>
<protein>
    <recommendedName>
        <fullName evidence="4">D-alanyl-lipoteichoic acid biosynthesis protein DltD</fullName>
    </recommendedName>
</protein>
<accession>A0A2M9F0W1</accession>
<keyword evidence="1" id="KW-1133">Transmembrane helix</keyword>
<proteinExistence type="predicted"/>
<keyword evidence="1" id="KW-0472">Membrane</keyword>
<evidence type="ECO:0008006" key="4">
    <source>
        <dbReference type="Google" id="ProtNLM"/>
    </source>
</evidence>
<sequence length="334" mass="39043">MNYRFFIGIFMIMALLPLVVIGSFSYWIDPLWSFSHKHAYNDVQAVIDERQQKVNELYFGNPDYDTLLIGSSRTTYVPADAFQEMDVYNFSASDLSFLEYRPMIEFAQKQNDKPFERIILGVDFFKSSIYQSENAVDLAPYIETAKEPFYRWKNLISLDVLDYSKRNYEWSKEDARKALRQYNRDNIAEAKVFEQATIEKETKAKIQKFRTEFYGEHYKYDPRLKEELLAIQQAYPDAELIVFTTPISTPLYEALIEEGNFDDYERWLADIESASDVVYHFMYPNAVTNDLSNYFDGHHFYPKVGAKIAHTISTGKVEGDFGEVIKKETSQGSK</sequence>
<evidence type="ECO:0000313" key="3">
    <source>
        <dbReference type="Proteomes" id="UP000228680"/>
    </source>
</evidence>
<dbReference type="EMBL" id="PCGR01000002">
    <property type="protein sequence ID" value="PJK17104.1"/>
    <property type="molecule type" value="Genomic_DNA"/>
</dbReference>
<dbReference type="Proteomes" id="UP000228680">
    <property type="component" value="Unassembled WGS sequence"/>
</dbReference>
<dbReference type="AlphaFoldDB" id="A0A2M9F0W1"/>
<comment type="caution">
    <text evidence="2">The sequence shown here is derived from an EMBL/GenBank/DDBJ whole genome shotgun (WGS) entry which is preliminary data.</text>
</comment>
<dbReference type="RefSeq" id="WP_100353650.1">
    <property type="nucleotide sequence ID" value="NZ_PCGR01000002.1"/>
</dbReference>
<dbReference type="OrthoDB" id="5349052at2"/>
<evidence type="ECO:0000313" key="2">
    <source>
        <dbReference type="EMBL" id="PJK17104.1"/>
    </source>
</evidence>